<keyword evidence="2" id="KW-0808">Transferase</keyword>
<dbReference type="PANTHER" id="PTHR22916">
    <property type="entry name" value="GLYCOSYLTRANSFERASE"/>
    <property type="match status" value="1"/>
</dbReference>
<dbReference type="RefSeq" id="WP_095616939.1">
    <property type="nucleotide sequence ID" value="NZ_NSKD01000002.1"/>
</dbReference>
<gene>
    <name evidence="2" type="ORF">CK501_06535</name>
</gene>
<accession>A0A2A2F9D2</accession>
<evidence type="ECO:0000313" key="2">
    <source>
        <dbReference type="EMBL" id="PAU81212.1"/>
    </source>
</evidence>
<comment type="caution">
    <text evidence="2">The sequence shown here is derived from an EMBL/GenBank/DDBJ whole genome shotgun (WGS) entry which is preliminary data.</text>
</comment>
<keyword evidence="3" id="KW-1185">Reference proteome</keyword>
<dbReference type="SUPFAM" id="SSF53448">
    <property type="entry name" value="Nucleotide-diphospho-sugar transferases"/>
    <property type="match status" value="1"/>
</dbReference>
<dbReference type="Pfam" id="PF00535">
    <property type="entry name" value="Glycos_transf_2"/>
    <property type="match status" value="1"/>
</dbReference>
<dbReference type="InterPro" id="IPR001173">
    <property type="entry name" value="Glyco_trans_2-like"/>
</dbReference>
<dbReference type="Proteomes" id="UP000218896">
    <property type="component" value="Unassembled WGS sequence"/>
</dbReference>
<dbReference type="InterPro" id="IPR029044">
    <property type="entry name" value="Nucleotide-diphossugar_trans"/>
</dbReference>
<dbReference type="Gene3D" id="3.90.550.10">
    <property type="entry name" value="Spore Coat Polysaccharide Biosynthesis Protein SpsA, Chain A"/>
    <property type="match status" value="1"/>
</dbReference>
<feature type="domain" description="Glycosyltransferase 2-like" evidence="1">
    <location>
        <begin position="8"/>
        <end position="171"/>
    </location>
</feature>
<dbReference type="GO" id="GO:0016758">
    <property type="term" value="F:hexosyltransferase activity"/>
    <property type="evidence" value="ECO:0007669"/>
    <property type="project" value="UniProtKB-ARBA"/>
</dbReference>
<dbReference type="AlphaFoldDB" id="A0A2A2F9D2"/>
<organism evidence="2 3">
    <name type="scientific">Halovibrio salipaludis</name>
    <dbReference type="NCBI Taxonomy" id="2032626"/>
    <lineage>
        <taxon>Bacteria</taxon>
        <taxon>Pseudomonadati</taxon>
        <taxon>Pseudomonadota</taxon>
        <taxon>Gammaproteobacteria</taxon>
        <taxon>Oceanospirillales</taxon>
        <taxon>Halomonadaceae</taxon>
        <taxon>Halovibrio</taxon>
    </lineage>
</organism>
<protein>
    <submittedName>
        <fullName evidence="2">Glycosyl transferase</fullName>
    </submittedName>
</protein>
<evidence type="ECO:0000259" key="1">
    <source>
        <dbReference type="Pfam" id="PF00535"/>
    </source>
</evidence>
<dbReference type="EMBL" id="NSKD01000002">
    <property type="protein sequence ID" value="PAU81212.1"/>
    <property type="molecule type" value="Genomic_DNA"/>
</dbReference>
<name>A0A2A2F9D2_9GAMM</name>
<sequence>MSERPLVTIIIPAFNRAGFIRKSISSVLRQNYPNIELIVVDDGSTDGTYEILSDYSEKSQICLLIHESHNNLGQSASINLGITKASGRYIGILDSDDEFFEDKISKQVQYLEENPDFGMVYGRGLAVDSEGHSLFSTLPEEHQESGDPERLLQDCYIALPGGALIRKTLLDQAGFFEESFRAAQDHDMALRLFEIGRVAYVPDYVFRYTKHGDTISKNGLERRWRTGFEILERAKNRYPYSSKALRSRAAVLNFRLGQVYWRQGSRFSAFFHFLKASILDPRRALSVVVHAIR</sequence>
<evidence type="ECO:0000313" key="3">
    <source>
        <dbReference type="Proteomes" id="UP000218896"/>
    </source>
</evidence>
<dbReference type="OrthoDB" id="9801954at2"/>
<dbReference type="PANTHER" id="PTHR22916:SF3">
    <property type="entry name" value="UDP-GLCNAC:BETAGAL BETA-1,3-N-ACETYLGLUCOSAMINYLTRANSFERASE-LIKE PROTEIN 1"/>
    <property type="match status" value="1"/>
</dbReference>
<proteinExistence type="predicted"/>
<reference evidence="2 3" key="1">
    <citation type="submission" date="2017-08" db="EMBL/GenBank/DDBJ databases">
        <title>Halovibrio sewagensis sp. nov., isolated from wastewater of high salinity.</title>
        <authorList>
            <person name="Dong X."/>
            <person name="Zhang G."/>
        </authorList>
    </citation>
    <scope>NUCLEOTIDE SEQUENCE [LARGE SCALE GENOMIC DNA]</scope>
    <source>
        <strain evidence="2 3">YL5-2</strain>
    </source>
</reference>